<dbReference type="EMBL" id="OZ034814">
    <property type="protein sequence ID" value="CAL1361258.1"/>
    <property type="molecule type" value="Genomic_DNA"/>
</dbReference>
<organism evidence="1 2">
    <name type="scientific">Linum trigynum</name>
    <dbReference type="NCBI Taxonomy" id="586398"/>
    <lineage>
        <taxon>Eukaryota</taxon>
        <taxon>Viridiplantae</taxon>
        <taxon>Streptophyta</taxon>
        <taxon>Embryophyta</taxon>
        <taxon>Tracheophyta</taxon>
        <taxon>Spermatophyta</taxon>
        <taxon>Magnoliopsida</taxon>
        <taxon>eudicotyledons</taxon>
        <taxon>Gunneridae</taxon>
        <taxon>Pentapetalae</taxon>
        <taxon>rosids</taxon>
        <taxon>fabids</taxon>
        <taxon>Malpighiales</taxon>
        <taxon>Linaceae</taxon>
        <taxon>Linum</taxon>
    </lineage>
</organism>
<reference evidence="1 2" key="1">
    <citation type="submission" date="2024-04" db="EMBL/GenBank/DDBJ databases">
        <authorList>
            <person name="Fracassetti M."/>
        </authorList>
    </citation>
    <scope>NUCLEOTIDE SEQUENCE [LARGE SCALE GENOMIC DNA]</scope>
</reference>
<evidence type="ECO:0000313" key="1">
    <source>
        <dbReference type="EMBL" id="CAL1361258.1"/>
    </source>
</evidence>
<dbReference type="AlphaFoldDB" id="A0AAV2CXI5"/>
<sequence length="87" mass="10173">MWLPSTKDFLVQSAPRGIPEDFRVGKLIDEETGRWDNTLIESCFPSNMGKSIRGIPLRGEHEVDKKIWGDSRDWNHIARDVYRDMVR</sequence>
<dbReference type="Proteomes" id="UP001497516">
    <property type="component" value="Chromosome 10"/>
</dbReference>
<gene>
    <name evidence="1" type="ORF">LTRI10_LOCUS8642</name>
</gene>
<keyword evidence="2" id="KW-1185">Reference proteome</keyword>
<evidence type="ECO:0000313" key="2">
    <source>
        <dbReference type="Proteomes" id="UP001497516"/>
    </source>
</evidence>
<protein>
    <submittedName>
        <fullName evidence="1">Uncharacterized protein</fullName>
    </submittedName>
</protein>
<proteinExistence type="predicted"/>
<name>A0AAV2CXI5_9ROSI</name>
<accession>A0AAV2CXI5</accession>